<reference evidence="9 10" key="1">
    <citation type="submission" date="2019-03" db="EMBL/GenBank/DDBJ databases">
        <title>Genomic Encyclopedia of Type Strains, Phase IV (KMG-IV): sequencing the most valuable type-strain genomes for metagenomic binning, comparative biology and taxonomic classification.</title>
        <authorList>
            <person name="Goeker M."/>
        </authorList>
    </citation>
    <scope>NUCLEOTIDE SEQUENCE [LARGE SCALE GENOMIC DNA]</scope>
    <source>
        <strain evidence="9 10">DSM 26377</strain>
    </source>
</reference>
<dbReference type="Gene3D" id="1.20.1330.10">
    <property type="entry name" value="f41 fragment of flagellin, N-terminal domain"/>
    <property type="match status" value="1"/>
</dbReference>
<evidence type="ECO:0000259" key="8">
    <source>
        <dbReference type="Pfam" id="PF21158"/>
    </source>
</evidence>
<evidence type="ECO:0000313" key="10">
    <source>
        <dbReference type="Proteomes" id="UP000295341"/>
    </source>
</evidence>
<comment type="subcellular location">
    <subcellularLocation>
        <location evidence="1">Bacterial flagellum</location>
    </subcellularLocation>
    <subcellularLocation>
        <location evidence="2">Secreted</location>
    </subcellularLocation>
</comment>
<dbReference type="Pfam" id="PF21158">
    <property type="entry name" value="flgK_1st_1"/>
    <property type="match status" value="1"/>
</dbReference>
<feature type="domain" description="Flagellar hook-associated protein 1 D2-like" evidence="8">
    <location>
        <begin position="198"/>
        <end position="275"/>
    </location>
</feature>
<comment type="similarity">
    <text evidence="3">Belongs to the bacterial flagellin family.</text>
</comment>
<evidence type="ECO:0000259" key="7">
    <source>
        <dbReference type="Pfam" id="PF00700"/>
    </source>
</evidence>
<name>A0A4V3F621_9GAMM</name>
<keyword evidence="9" id="KW-0969">Cilium</keyword>
<keyword evidence="10" id="KW-1185">Reference proteome</keyword>
<keyword evidence="9" id="KW-0966">Cell projection</keyword>
<keyword evidence="9" id="KW-0282">Flagellum</keyword>
<dbReference type="PANTHER" id="PTHR42792">
    <property type="entry name" value="FLAGELLIN"/>
    <property type="match status" value="1"/>
</dbReference>
<dbReference type="RefSeq" id="WP_133879651.1">
    <property type="nucleotide sequence ID" value="NZ_MWIN01000022.1"/>
</dbReference>
<evidence type="ECO:0000256" key="1">
    <source>
        <dbReference type="ARBA" id="ARBA00004365"/>
    </source>
</evidence>
<dbReference type="Pfam" id="PF00700">
    <property type="entry name" value="Flagellin_C"/>
    <property type="match status" value="1"/>
</dbReference>
<proteinExistence type="inferred from homology"/>
<dbReference type="Pfam" id="PF00669">
    <property type="entry name" value="Flagellin_N"/>
    <property type="match status" value="1"/>
</dbReference>
<accession>A0A4V3F621</accession>
<dbReference type="InterPro" id="IPR049119">
    <property type="entry name" value="FlgK_D2-like"/>
</dbReference>
<comment type="caution">
    <text evidence="9">The sequence shown here is derived from an EMBL/GenBank/DDBJ whole genome shotgun (WGS) entry which is preliminary data.</text>
</comment>
<organism evidence="9 10">
    <name type="scientific">Panacagrimonas perspica</name>
    <dbReference type="NCBI Taxonomy" id="381431"/>
    <lineage>
        <taxon>Bacteria</taxon>
        <taxon>Pseudomonadati</taxon>
        <taxon>Pseudomonadota</taxon>
        <taxon>Gammaproteobacteria</taxon>
        <taxon>Nevskiales</taxon>
        <taxon>Nevskiaceae</taxon>
        <taxon>Panacagrimonas</taxon>
    </lineage>
</organism>
<keyword evidence="4" id="KW-0964">Secreted</keyword>
<sequence length="397" mass="41695">MRVSTAALHAQGVANILRNQSALAKTQNELALATRLVSAKDDPGAWARAAGLDQQVAQFARYQDNASVVEHRLGLEETALTSATEVLDRVRELALQANSANASRDARQSIAQEMQSQLEQLLAISNSGDGEGRYLFAGTNDGSAPFSMAAVGANYSGNASQRLMDIGPERSVALGDTGAQVFQNLRGGNGTFAVSAAAGNTGTVKLDGAKVFDASAWDGGSYTVSFAAGNYQVHDAGNTLVASGAYQSGTAIRFRGAELTLSGAPVDGDSVSVTPSQTQDMFTVVQNMIALVSAMPADAAGRAHEQTNFFGALQELDTAMERVMSVRATVGHRLNAVDDAGSQIEALDVQANSTLSSLRDLDYAEATARLNLQMTALQAAQQSYSRIQGMSLFDFLR</sequence>
<dbReference type="SUPFAM" id="SSF64518">
    <property type="entry name" value="Phase 1 flagellin"/>
    <property type="match status" value="1"/>
</dbReference>
<dbReference type="GO" id="GO:0005576">
    <property type="term" value="C:extracellular region"/>
    <property type="evidence" value="ECO:0007669"/>
    <property type="project" value="UniProtKB-SubCell"/>
</dbReference>
<dbReference type="InterPro" id="IPR046358">
    <property type="entry name" value="Flagellin_C"/>
</dbReference>
<evidence type="ECO:0000259" key="6">
    <source>
        <dbReference type="Pfam" id="PF00669"/>
    </source>
</evidence>
<feature type="domain" description="Flagellin N-terminal" evidence="6">
    <location>
        <begin position="3"/>
        <end position="140"/>
    </location>
</feature>
<dbReference type="PANTHER" id="PTHR42792:SF1">
    <property type="entry name" value="FLAGELLAR HOOK-ASSOCIATED PROTEIN 3"/>
    <property type="match status" value="1"/>
</dbReference>
<gene>
    <name evidence="9" type="ORF">DFR24_0384</name>
</gene>
<dbReference type="OrthoDB" id="9768249at2"/>
<dbReference type="InterPro" id="IPR001492">
    <property type="entry name" value="Flagellin"/>
</dbReference>
<dbReference type="GO" id="GO:0071973">
    <property type="term" value="P:bacterial-type flagellum-dependent cell motility"/>
    <property type="evidence" value="ECO:0007669"/>
    <property type="project" value="InterPro"/>
</dbReference>
<dbReference type="InterPro" id="IPR013384">
    <property type="entry name" value="Flagell_FlgL"/>
</dbReference>
<evidence type="ECO:0000256" key="4">
    <source>
        <dbReference type="ARBA" id="ARBA00022525"/>
    </source>
</evidence>
<dbReference type="EMBL" id="SOBT01000008">
    <property type="protein sequence ID" value="TDU31026.1"/>
    <property type="molecule type" value="Genomic_DNA"/>
</dbReference>
<evidence type="ECO:0000313" key="9">
    <source>
        <dbReference type="EMBL" id="TDU31026.1"/>
    </source>
</evidence>
<dbReference type="Proteomes" id="UP000295341">
    <property type="component" value="Unassembled WGS sequence"/>
</dbReference>
<dbReference type="GO" id="GO:0009424">
    <property type="term" value="C:bacterial-type flagellum hook"/>
    <property type="evidence" value="ECO:0007669"/>
    <property type="project" value="InterPro"/>
</dbReference>
<dbReference type="NCBIfam" id="TIGR02550">
    <property type="entry name" value="flagell_flgL"/>
    <property type="match status" value="1"/>
</dbReference>
<evidence type="ECO:0000256" key="5">
    <source>
        <dbReference type="ARBA" id="ARBA00023143"/>
    </source>
</evidence>
<evidence type="ECO:0000256" key="3">
    <source>
        <dbReference type="ARBA" id="ARBA00005709"/>
    </source>
</evidence>
<dbReference type="GO" id="GO:0005198">
    <property type="term" value="F:structural molecule activity"/>
    <property type="evidence" value="ECO:0007669"/>
    <property type="project" value="InterPro"/>
</dbReference>
<evidence type="ECO:0000256" key="2">
    <source>
        <dbReference type="ARBA" id="ARBA00004613"/>
    </source>
</evidence>
<protein>
    <submittedName>
        <fullName evidence="9">Flagellar hook-associated protein 3 FlgL</fullName>
    </submittedName>
</protein>
<dbReference type="AlphaFoldDB" id="A0A4V3F621"/>
<feature type="domain" description="Flagellin C-terminal" evidence="7">
    <location>
        <begin position="314"/>
        <end position="396"/>
    </location>
</feature>
<keyword evidence="5" id="KW-0975">Bacterial flagellum</keyword>
<dbReference type="InterPro" id="IPR001029">
    <property type="entry name" value="Flagellin_N"/>
</dbReference>